<name>E6Z1I5_BARSR</name>
<sequence length="55" mass="6283">MESFKVMRGGSIGEGIFGKGVEEHEACIDGSKIELCWWKVRYYNVRGWGFGRLGR</sequence>
<dbReference type="EMBL" id="FN645524">
    <property type="protein sequence ID" value="CBI82973.1"/>
    <property type="molecule type" value="Genomic_DNA"/>
</dbReference>
<accession>E6Z1I5</accession>
<protein>
    <submittedName>
        <fullName evidence="1">Uncharacterized protein</fullName>
    </submittedName>
</protein>
<dbReference type="AlphaFoldDB" id="E6Z1I5"/>
<gene>
    <name evidence="1" type="ORF">BARSC_190246</name>
</gene>
<reference evidence="1" key="1">
    <citation type="journal article" date="2011" name="PLoS Genet.">
        <title>Parallel evolution of a type IV secretion system in radiating lineages of the host-restricted bacterial pathogen Bartonella.</title>
        <authorList>
            <person name="Engel P."/>
            <person name="Salzburger W."/>
            <person name="Liesch M."/>
            <person name="Chang C.C."/>
            <person name="Maruyama S."/>
            <person name="Lanz C."/>
            <person name="Calteau A."/>
            <person name="Lajus A."/>
            <person name="Medigue C."/>
            <person name="Schuster S.C."/>
            <person name="Dehio C."/>
        </authorList>
    </citation>
    <scope>NUCLEOTIDE SEQUENCE</scope>
    <source>
        <strain evidence="1">R1</strain>
    </source>
</reference>
<evidence type="ECO:0000313" key="1">
    <source>
        <dbReference type="EMBL" id="CBI82973.1"/>
    </source>
</evidence>
<proteinExistence type="predicted"/>
<organism evidence="1">
    <name type="scientific">Bartonella schoenbuchensis (strain DSM 13525 / NCTC 13165 / R1)</name>
    <dbReference type="NCBI Taxonomy" id="687861"/>
    <lineage>
        <taxon>Bacteria</taxon>
        <taxon>Pseudomonadati</taxon>
        <taxon>Pseudomonadota</taxon>
        <taxon>Alphaproteobacteria</taxon>
        <taxon>Hyphomicrobiales</taxon>
        <taxon>Bartonellaceae</taxon>
        <taxon>Bartonella</taxon>
    </lineage>
</organism>
<dbReference type="RefSeq" id="WP_153302015.1">
    <property type="nucleotide sequence ID" value="NZ_CP019789.1"/>
</dbReference>